<dbReference type="GO" id="GO:0046513">
    <property type="term" value="P:ceramide biosynthetic process"/>
    <property type="evidence" value="ECO:0007669"/>
    <property type="project" value="TreeGrafter"/>
</dbReference>
<feature type="binding site" evidence="7">
    <location>
        <position position="147"/>
    </location>
    <ligand>
        <name>Zn(2+)</name>
        <dbReference type="ChEBI" id="CHEBI:29105"/>
        <note>catalytic</note>
    </ligand>
</feature>
<evidence type="ECO:0000256" key="6">
    <source>
        <dbReference type="ARBA" id="ARBA00023136"/>
    </source>
</evidence>
<name>A0A9W8E399_9FUNG</name>
<dbReference type="GO" id="GO:0005789">
    <property type="term" value="C:endoplasmic reticulum membrane"/>
    <property type="evidence" value="ECO:0007669"/>
    <property type="project" value="TreeGrafter"/>
</dbReference>
<comment type="cofactor">
    <cofactor evidence="7">
        <name>Zn(2+)</name>
        <dbReference type="ChEBI" id="CHEBI:29105"/>
    </cofactor>
</comment>
<dbReference type="InterPro" id="IPR008901">
    <property type="entry name" value="ACER"/>
</dbReference>
<comment type="caution">
    <text evidence="9">The sequence shown here is derived from an EMBL/GenBank/DDBJ whole genome shotgun (WGS) entry which is preliminary data.</text>
</comment>
<evidence type="ECO:0000256" key="1">
    <source>
        <dbReference type="ARBA" id="ARBA00004141"/>
    </source>
</evidence>
<evidence type="ECO:0000256" key="2">
    <source>
        <dbReference type="ARBA" id="ARBA00009780"/>
    </source>
</evidence>
<gene>
    <name evidence="9" type="primary">YDC1_1</name>
    <name evidence="9" type="ORF">IWQ62_003038</name>
</gene>
<dbReference type="Proteomes" id="UP001150925">
    <property type="component" value="Unassembled WGS sequence"/>
</dbReference>
<keyword evidence="7" id="KW-0479">Metal-binding</keyword>
<protein>
    <submittedName>
        <fullName evidence="9">Alkaline ceramidase ydc1</fullName>
    </submittedName>
</protein>
<keyword evidence="7" id="KW-0862">Zinc</keyword>
<dbReference type="PANTHER" id="PTHR46187">
    <property type="entry name" value="ALKALINE CERAMIDASE 3"/>
    <property type="match status" value="1"/>
</dbReference>
<proteinExistence type="inferred from homology"/>
<evidence type="ECO:0000313" key="10">
    <source>
        <dbReference type="Proteomes" id="UP001150925"/>
    </source>
</evidence>
<reference evidence="9" key="1">
    <citation type="submission" date="2022-07" db="EMBL/GenBank/DDBJ databases">
        <title>Phylogenomic reconstructions and comparative analyses of Kickxellomycotina fungi.</title>
        <authorList>
            <person name="Reynolds N.K."/>
            <person name="Stajich J.E."/>
            <person name="Barry K."/>
            <person name="Grigoriev I.V."/>
            <person name="Crous P."/>
            <person name="Smith M.E."/>
        </authorList>
    </citation>
    <scope>NUCLEOTIDE SEQUENCE</scope>
    <source>
        <strain evidence="9">RSA 1196</strain>
    </source>
</reference>
<dbReference type="AlphaFoldDB" id="A0A9W8E399"/>
<evidence type="ECO:0000256" key="7">
    <source>
        <dbReference type="PIRSR" id="PIRSR608901-2"/>
    </source>
</evidence>
<keyword evidence="4" id="KW-0378">Hydrolase</keyword>
<evidence type="ECO:0000313" key="9">
    <source>
        <dbReference type="EMBL" id="KAJ1964064.1"/>
    </source>
</evidence>
<sequence length="201" mass="23374">MTLLYEMQLLDELPMIYCTCFCVYSVLEMDHKPRYGMKLPLALAAYSGLVTAIYLYNRDPVFHQVSYGLEVAVIVVRNAYLISHIPAQSPGQSGPCTRQVLRRLYIQGAASFLLGFILWNVDNIMCTQLRILRAQLTPPLDILLQFHGWWHILTGLGCYYCILTTQYMRLVFLNKLHEFELAYMLNIIPYVRPRQFVKKLQ</sequence>
<dbReference type="PANTHER" id="PTHR46187:SF3">
    <property type="entry name" value="ALKALINE CERAMIDASE 3"/>
    <property type="match status" value="1"/>
</dbReference>
<feature type="transmembrane region" description="Helical" evidence="8">
    <location>
        <begin position="142"/>
        <end position="162"/>
    </location>
</feature>
<dbReference type="GO" id="GO:0046872">
    <property type="term" value="F:metal ion binding"/>
    <property type="evidence" value="ECO:0007669"/>
    <property type="project" value="UniProtKB-KW"/>
</dbReference>
<feature type="transmembrane region" description="Helical" evidence="8">
    <location>
        <begin position="39"/>
        <end position="56"/>
    </location>
</feature>
<feature type="binding site" evidence="7">
    <location>
        <position position="151"/>
    </location>
    <ligand>
        <name>Zn(2+)</name>
        <dbReference type="ChEBI" id="CHEBI:29105"/>
        <note>catalytic</note>
    </ligand>
</feature>
<evidence type="ECO:0000256" key="8">
    <source>
        <dbReference type="SAM" id="Phobius"/>
    </source>
</evidence>
<comment type="similarity">
    <text evidence="2">Belongs to the alkaline ceramidase family.</text>
</comment>
<feature type="transmembrane region" description="Helical" evidence="8">
    <location>
        <begin position="104"/>
        <end position="122"/>
    </location>
</feature>
<keyword evidence="6 8" id="KW-0472">Membrane</keyword>
<keyword evidence="3 8" id="KW-0812">Transmembrane</keyword>
<dbReference type="OrthoDB" id="187171at2759"/>
<dbReference type="GO" id="GO:0016811">
    <property type="term" value="F:hydrolase activity, acting on carbon-nitrogen (but not peptide) bonds, in linear amides"/>
    <property type="evidence" value="ECO:0007669"/>
    <property type="project" value="InterPro"/>
</dbReference>
<organism evidence="9 10">
    <name type="scientific">Dispira parvispora</name>
    <dbReference type="NCBI Taxonomy" id="1520584"/>
    <lineage>
        <taxon>Eukaryota</taxon>
        <taxon>Fungi</taxon>
        <taxon>Fungi incertae sedis</taxon>
        <taxon>Zoopagomycota</taxon>
        <taxon>Kickxellomycotina</taxon>
        <taxon>Dimargaritomycetes</taxon>
        <taxon>Dimargaritales</taxon>
        <taxon>Dimargaritaceae</taxon>
        <taxon>Dispira</taxon>
    </lineage>
</organism>
<accession>A0A9W8E399</accession>
<comment type="subcellular location">
    <subcellularLocation>
        <location evidence="1">Membrane</location>
        <topology evidence="1">Multi-pass membrane protein</topology>
    </subcellularLocation>
</comment>
<keyword evidence="10" id="KW-1185">Reference proteome</keyword>
<evidence type="ECO:0000256" key="5">
    <source>
        <dbReference type="ARBA" id="ARBA00022989"/>
    </source>
</evidence>
<evidence type="ECO:0000256" key="4">
    <source>
        <dbReference type="ARBA" id="ARBA00022801"/>
    </source>
</evidence>
<dbReference type="GO" id="GO:0046514">
    <property type="term" value="P:ceramide catabolic process"/>
    <property type="evidence" value="ECO:0007669"/>
    <property type="project" value="TreeGrafter"/>
</dbReference>
<keyword evidence="5 8" id="KW-1133">Transmembrane helix</keyword>
<dbReference type="Pfam" id="PF05875">
    <property type="entry name" value="Ceramidase"/>
    <property type="match status" value="1"/>
</dbReference>
<evidence type="ECO:0000256" key="3">
    <source>
        <dbReference type="ARBA" id="ARBA00022692"/>
    </source>
</evidence>
<dbReference type="EMBL" id="JANBPY010000743">
    <property type="protein sequence ID" value="KAJ1964064.1"/>
    <property type="molecule type" value="Genomic_DNA"/>
</dbReference>